<reference evidence="1" key="2">
    <citation type="submission" date="2018-04" db="EMBL/GenBank/DDBJ databases">
        <title>OnivRS2 (Oryza nivara Reference Sequence Version 2).</title>
        <authorList>
            <person name="Zhang J."/>
            <person name="Kudrna D."/>
            <person name="Lee S."/>
            <person name="Talag J."/>
            <person name="Rajasekar S."/>
            <person name="Welchert J."/>
            <person name="Hsing Y.-I."/>
            <person name="Wing R.A."/>
        </authorList>
    </citation>
    <scope>NUCLEOTIDE SEQUENCE [LARGE SCALE GENOMIC DNA]</scope>
</reference>
<dbReference type="Gramene" id="ONIVA10G01960.1">
    <property type="protein sequence ID" value="ONIVA10G01960.1"/>
    <property type="gene ID" value="ONIVA10G01960"/>
</dbReference>
<evidence type="ECO:0000313" key="1">
    <source>
        <dbReference type="EnsemblPlants" id="ONIVA10G01960.1"/>
    </source>
</evidence>
<reference evidence="1" key="1">
    <citation type="submission" date="2015-04" db="UniProtKB">
        <authorList>
            <consortium name="EnsemblPlants"/>
        </authorList>
    </citation>
    <scope>IDENTIFICATION</scope>
    <source>
        <strain evidence="1">SL10</strain>
    </source>
</reference>
<protein>
    <submittedName>
        <fullName evidence="1">Uncharacterized protein</fullName>
    </submittedName>
</protein>
<name>A0A0E0IPE3_ORYNI</name>
<keyword evidence="2" id="KW-1185">Reference proteome</keyword>
<dbReference type="EnsemblPlants" id="ONIVA10G01960.1">
    <property type="protein sequence ID" value="ONIVA10G01960.1"/>
    <property type="gene ID" value="ONIVA10G01960"/>
</dbReference>
<dbReference type="OMA" id="CAVPDAC"/>
<proteinExistence type="predicted"/>
<accession>A0A0E0IPE3</accession>
<sequence length="106" mass="11183">MAPEETPLAAAAADGAGDAAIRELKTVSCASLSLLLCCAVPDACSLRARCSIREIFANKKVAATSSRLSLSLTTTDQRRRILLQRSKQLALVAVDDLQQRPTVAAS</sequence>
<evidence type="ECO:0000313" key="2">
    <source>
        <dbReference type="Proteomes" id="UP000006591"/>
    </source>
</evidence>
<dbReference type="Proteomes" id="UP000006591">
    <property type="component" value="Chromosome 10"/>
</dbReference>
<dbReference type="HOGENOM" id="CLU_1952240_0_0_1"/>
<organism evidence="1">
    <name type="scientific">Oryza nivara</name>
    <name type="common">Indian wild rice</name>
    <name type="synonym">Oryza sativa f. spontanea</name>
    <dbReference type="NCBI Taxonomy" id="4536"/>
    <lineage>
        <taxon>Eukaryota</taxon>
        <taxon>Viridiplantae</taxon>
        <taxon>Streptophyta</taxon>
        <taxon>Embryophyta</taxon>
        <taxon>Tracheophyta</taxon>
        <taxon>Spermatophyta</taxon>
        <taxon>Magnoliopsida</taxon>
        <taxon>Liliopsida</taxon>
        <taxon>Poales</taxon>
        <taxon>Poaceae</taxon>
        <taxon>BOP clade</taxon>
        <taxon>Oryzoideae</taxon>
        <taxon>Oryzeae</taxon>
        <taxon>Oryzinae</taxon>
        <taxon>Oryza</taxon>
    </lineage>
</organism>
<dbReference type="AlphaFoldDB" id="A0A0E0IPE3"/>